<evidence type="ECO:0000313" key="1">
    <source>
        <dbReference type="EMBL" id="KWV85859.1"/>
    </source>
</evidence>
<accession>A0A120G6K9</accession>
<protein>
    <submittedName>
        <fullName evidence="1">Uncharacterized protein</fullName>
    </submittedName>
</protein>
<reference evidence="1 2" key="1">
    <citation type="submission" date="2015-05" db="EMBL/GenBank/DDBJ databases">
        <title>A genomic and transcriptomic approach to investigate the blue pigment phenotype in Pseudomonas fluorescens.</title>
        <authorList>
            <person name="Andreani N.A."/>
            <person name="Cardazzo B."/>
        </authorList>
    </citation>
    <scope>NUCLEOTIDE SEQUENCE [LARGE SCALE GENOMIC DNA]</scope>
    <source>
        <strain evidence="1 2">Ps_22</strain>
    </source>
</reference>
<dbReference type="AlphaFoldDB" id="A0A120G6K9"/>
<comment type="caution">
    <text evidence="1">The sequence shown here is derived from an EMBL/GenBank/DDBJ whole genome shotgun (WGS) entry which is preliminary data.</text>
</comment>
<sequence>MLIRTTVGRAPALCALDKGAAQGIVMHDQCLQCGQQQRYLQRLVRLQHRRLVPVMTLGNLIGKKTVLHWQQQQIASQRRLIHLHHTVAFPRDRRQALHGLMLEQLFGRETHTGLAGAADQLNRNDRIAAQFEKIIMQAHLWQA</sequence>
<evidence type="ECO:0000313" key="2">
    <source>
        <dbReference type="Proteomes" id="UP000061348"/>
    </source>
</evidence>
<name>A0A120G6K9_PSEFL</name>
<dbReference type="EMBL" id="LCYA01000120">
    <property type="protein sequence ID" value="KWV85859.1"/>
    <property type="molecule type" value="Genomic_DNA"/>
</dbReference>
<dbReference type="Proteomes" id="UP000061348">
    <property type="component" value="Unassembled WGS sequence"/>
</dbReference>
<gene>
    <name evidence="1" type="ORF">PFLmoz3_04502</name>
</gene>
<organism evidence="1 2">
    <name type="scientific">Pseudomonas fluorescens</name>
    <dbReference type="NCBI Taxonomy" id="294"/>
    <lineage>
        <taxon>Bacteria</taxon>
        <taxon>Pseudomonadati</taxon>
        <taxon>Pseudomonadota</taxon>
        <taxon>Gammaproteobacteria</taxon>
        <taxon>Pseudomonadales</taxon>
        <taxon>Pseudomonadaceae</taxon>
        <taxon>Pseudomonas</taxon>
    </lineage>
</organism>
<proteinExistence type="predicted"/>